<protein>
    <recommendedName>
        <fullName evidence="10">OB domain-containing protein</fullName>
    </recommendedName>
</protein>
<dbReference type="InterPro" id="IPR014892">
    <property type="entry name" value="RPA_C"/>
</dbReference>
<keyword evidence="3" id="KW-0238">DNA-binding</keyword>
<comment type="caution">
    <text evidence="8">The sequence shown here is derived from an EMBL/GenBank/DDBJ whole genome shotgun (WGS) entry which is preliminary data.</text>
</comment>
<dbReference type="VEuPathDB" id="AmoebaDB:FDP41_001603"/>
<evidence type="ECO:0000256" key="2">
    <source>
        <dbReference type="ARBA" id="ARBA00007815"/>
    </source>
</evidence>
<dbReference type="GeneID" id="68108821"/>
<evidence type="ECO:0000259" key="7">
    <source>
        <dbReference type="Pfam" id="PF08784"/>
    </source>
</evidence>
<dbReference type="GO" id="GO:0003697">
    <property type="term" value="F:single-stranded DNA binding"/>
    <property type="evidence" value="ECO:0007669"/>
    <property type="project" value="TreeGrafter"/>
</dbReference>
<dbReference type="VEuPathDB" id="AmoebaDB:NfTy_054060"/>
<dbReference type="PANTHER" id="PTHR13989">
    <property type="entry name" value="REPLICATION PROTEIN A-RELATED"/>
    <property type="match status" value="1"/>
</dbReference>
<evidence type="ECO:0000256" key="5">
    <source>
        <dbReference type="SAM" id="MobiDB-lite"/>
    </source>
</evidence>
<dbReference type="InterPro" id="IPR012340">
    <property type="entry name" value="NA-bd_OB-fold"/>
</dbReference>
<evidence type="ECO:0008006" key="10">
    <source>
        <dbReference type="Google" id="ProtNLM"/>
    </source>
</evidence>
<evidence type="ECO:0000256" key="1">
    <source>
        <dbReference type="ARBA" id="ARBA00004123"/>
    </source>
</evidence>
<evidence type="ECO:0000259" key="6">
    <source>
        <dbReference type="Pfam" id="PF01336"/>
    </source>
</evidence>
<dbReference type="Gene3D" id="2.40.50.140">
    <property type="entry name" value="Nucleic acid-binding proteins"/>
    <property type="match status" value="1"/>
</dbReference>
<dbReference type="InterPro" id="IPR036388">
    <property type="entry name" value="WH-like_DNA-bd_sf"/>
</dbReference>
<dbReference type="GO" id="GO:0006289">
    <property type="term" value="P:nucleotide-excision repair"/>
    <property type="evidence" value="ECO:0007669"/>
    <property type="project" value="TreeGrafter"/>
</dbReference>
<dbReference type="PANTHER" id="PTHR13989:SF16">
    <property type="entry name" value="REPLICATION PROTEIN A2"/>
    <property type="match status" value="1"/>
</dbReference>
<accession>A0A6A5C086</accession>
<dbReference type="InterPro" id="IPR040260">
    <property type="entry name" value="RFA2-like"/>
</dbReference>
<dbReference type="VEuPathDB" id="AmoebaDB:NF0109700"/>
<dbReference type="Gene3D" id="1.10.10.10">
    <property type="entry name" value="Winged helix-like DNA-binding domain superfamily/Winged helix DNA-binding domain"/>
    <property type="match status" value="1"/>
</dbReference>
<dbReference type="CDD" id="cd04478">
    <property type="entry name" value="RPA2_DBD_D"/>
    <property type="match status" value="1"/>
</dbReference>
<dbReference type="OrthoDB" id="25571at2759"/>
<dbReference type="GO" id="GO:0006260">
    <property type="term" value="P:DNA replication"/>
    <property type="evidence" value="ECO:0007669"/>
    <property type="project" value="TreeGrafter"/>
</dbReference>
<comment type="similarity">
    <text evidence="2">Belongs to the replication factor A protein 2 family.</text>
</comment>
<dbReference type="RefSeq" id="XP_044563973.1">
    <property type="nucleotide sequence ID" value="XM_044704706.1"/>
</dbReference>
<sequence>MTEEAGFFQDSFNSKETSKMSGEKPSSCTPLTIRQLLGNKKTNERFHVDGKELDIVEILGQVVAISKKSTYTSFTVDDCTASMEIKVFDSSLKNNEFLAKERENIREGDFVKFFGHISEWKERFSLNAIMARIVTDANEIYFHMLECIQVHLYNTQGPPPSITGSSNADAMNTSMVGNEAYNFGTSSSVQNDASVARLEQLMDEILTTASQVITPQKKRTGVLKSEILDALIGQYPEDYLEAAFDNLVQLGKLFNTLDDEHFTIN</sequence>
<gene>
    <name evidence="8" type="ORF">FDP41_001603</name>
</gene>
<evidence type="ECO:0000313" key="9">
    <source>
        <dbReference type="Proteomes" id="UP000444721"/>
    </source>
</evidence>
<dbReference type="InterPro" id="IPR004365">
    <property type="entry name" value="NA-bd_OB_tRNA"/>
</dbReference>
<dbReference type="AlphaFoldDB" id="A0A6A5C086"/>
<dbReference type="Proteomes" id="UP000444721">
    <property type="component" value="Unassembled WGS sequence"/>
</dbReference>
<feature type="region of interest" description="Disordered" evidence="5">
    <location>
        <begin position="1"/>
        <end position="27"/>
    </location>
</feature>
<evidence type="ECO:0000313" key="8">
    <source>
        <dbReference type="EMBL" id="KAF0979260.1"/>
    </source>
</evidence>
<dbReference type="EMBL" id="VFQX01000027">
    <property type="protein sequence ID" value="KAF0979260.1"/>
    <property type="molecule type" value="Genomic_DNA"/>
</dbReference>
<feature type="domain" description="OB" evidence="6">
    <location>
        <begin position="56"/>
        <end position="128"/>
    </location>
</feature>
<dbReference type="GO" id="GO:0000781">
    <property type="term" value="C:chromosome, telomeric region"/>
    <property type="evidence" value="ECO:0007669"/>
    <property type="project" value="TreeGrafter"/>
</dbReference>
<keyword evidence="9" id="KW-1185">Reference proteome</keyword>
<dbReference type="Pfam" id="PF01336">
    <property type="entry name" value="tRNA_anti-codon"/>
    <property type="match status" value="1"/>
</dbReference>
<evidence type="ECO:0000256" key="4">
    <source>
        <dbReference type="ARBA" id="ARBA00023242"/>
    </source>
</evidence>
<dbReference type="Pfam" id="PF08784">
    <property type="entry name" value="RPA_C"/>
    <property type="match status" value="1"/>
</dbReference>
<organism evidence="8 9">
    <name type="scientific">Naegleria fowleri</name>
    <name type="common">Brain eating amoeba</name>
    <dbReference type="NCBI Taxonomy" id="5763"/>
    <lineage>
        <taxon>Eukaryota</taxon>
        <taxon>Discoba</taxon>
        <taxon>Heterolobosea</taxon>
        <taxon>Tetramitia</taxon>
        <taxon>Eutetramitia</taxon>
        <taxon>Vahlkampfiidae</taxon>
        <taxon>Naegleria</taxon>
    </lineage>
</organism>
<dbReference type="GO" id="GO:0000724">
    <property type="term" value="P:double-strand break repair via homologous recombination"/>
    <property type="evidence" value="ECO:0007669"/>
    <property type="project" value="TreeGrafter"/>
</dbReference>
<dbReference type="GO" id="GO:0035861">
    <property type="term" value="C:site of double-strand break"/>
    <property type="evidence" value="ECO:0007669"/>
    <property type="project" value="TreeGrafter"/>
</dbReference>
<comment type="subcellular location">
    <subcellularLocation>
        <location evidence="1">Nucleus</location>
    </subcellularLocation>
</comment>
<dbReference type="SUPFAM" id="SSF50249">
    <property type="entry name" value="Nucleic acid-binding proteins"/>
    <property type="match status" value="1"/>
</dbReference>
<dbReference type="GO" id="GO:0005662">
    <property type="term" value="C:DNA replication factor A complex"/>
    <property type="evidence" value="ECO:0007669"/>
    <property type="project" value="TreeGrafter"/>
</dbReference>
<keyword evidence="4" id="KW-0539">Nucleus</keyword>
<evidence type="ECO:0000256" key="3">
    <source>
        <dbReference type="ARBA" id="ARBA00023125"/>
    </source>
</evidence>
<feature type="domain" description="Replication protein A C-terminal" evidence="7">
    <location>
        <begin position="151"/>
        <end position="260"/>
    </location>
</feature>
<proteinExistence type="inferred from homology"/>
<reference evidence="8 9" key="1">
    <citation type="journal article" date="2019" name="Sci. Rep.">
        <title>Nanopore sequencing improves the draft genome of the human pathogenic amoeba Naegleria fowleri.</title>
        <authorList>
            <person name="Liechti N."/>
            <person name="Schurch N."/>
            <person name="Bruggmann R."/>
            <person name="Wittwer M."/>
        </authorList>
    </citation>
    <scope>NUCLEOTIDE SEQUENCE [LARGE SCALE GENOMIC DNA]</scope>
    <source>
        <strain evidence="8 9">ATCC 30894</strain>
    </source>
</reference>
<name>A0A6A5C086_NAEFO</name>